<gene>
    <name evidence="1" type="ORF">ERS007703_03760</name>
</gene>
<sequence length="69" mass="7148">MIRASTPTGLLRLMTNMASTARCLGVPDGTGVPSIVICNGPSRPKSSRFSTVALPAIAGPPWLAVPRCQ</sequence>
<evidence type="ECO:0000313" key="2">
    <source>
        <dbReference type="Proteomes" id="UP000038802"/>
    </source>
</evidence>
<reference evidence="2" key="1">
    <citation type="submission" date="2015-03" db="EMBL/GenBank/DDBJ databases">
        <authorList>
            <consortium name="Pathogen Informatics"/>
        </authorList>
    </citation>
    <scope>NUCLEOTIDE SEQUENCE [LARGE SCALE GENOMIC DNA]</scope>
    <source>
        <strain evidence="2">K00500041</strain>
    </source>
</reference>
<accession>A0A0U0S454</accession>
<proteinExistence type="predicted"/>
<evidence type="ECO:0000313" key="1">
    <source>
        <dbReference type="EMBL" id="COW49988.1"/>
    </source>
</evidence>
<organism evidence="1 2">
    <name type="scientific">Mycobacterium tuberculosis</name>
    <dbReference type="NCBI Taxonomy" id="1773"/>
    <lineage>
        <taxon>Bacteria</taxon>
        <taxon>Bacillati</taxon>
        <taxon>Actinomycetota</taxon>
        <taxon>Actinomycetes</taxon>
        <taxon>Mycobacteriales</taxon>
        <taxon>Mycobacteriaceae</taxon>
        <taxon>Mycobacterium</taxon>
        <taxon>Mycobacterium tuberculosis complex</taxon>
    </lineage>
</organism>
<dbReference type="Proteomes" id="UP000038802">
    <property type="component" value="Unassembled WGS sequence"/>
</dbReference>
<protein>
    <submittedName>
        <fullName evidence="1">Uncharacterized protein</fullName>
    </submittedName>
</protein>
<dbReference type="EMBL" id="CSAE01000550">
    <property type="protein sequence ID" value="COW49988.1"/>
    <property type="molecule type" value="Genomic_DNA"/>
</dbReference>
<name>A0A0U0S454_MYCTX</name>
<dbReference type="AlphaFoldDB" id="A0A0U0S454"/>